<organism evidence="2 3">
    <name type="scientific">Crassostrea virginica</name>
    <name type="common">Eastern oyster</name>
    <dbReference type="NCBI Taxonomy" id="6565"/>
    <lineage>
        <taxon>Eukaryota</taxon>
        <taxon>Metazoa</taxon>
        <taxon>Spiralia</taxon>
        <taxon>Lophotrochozoa</taxon>
        <taxon>Mollusca</taxon>
        <taxon>Bivalvia</taxon>
        <taxon>Autobranchia</taxon>
        <taxon>Pteriomorphia</taxon>
        <taxon>Ostreida</taxon>
        <taxon>Ostreoidea</taxon>
        <taxon>Ostreidae</taxon>
        <taxon>Crassostrea</taxon>
    </lineage>
</organism>
<accession>A0A8B8AFC9</accession>
<feature type="chain" id="PRO_5034208409" evidence="1">
    <location>
        <begin position="20"/>
        <end position="93"/>
    </location>
</feature>
<sequence length="93" mass="9850">MNVLAACAALITVATVLRAEPCTVGTDCQEVQCFDDFYVACELGTCTCGGHGSVGCTTDVECTHDPLLHCPNHHKHCRDSKCYCAHGNHGPGK</sequence>
<dbReference type="OrthoDB" id="10365916at2759"/>
<proteinExistence type="predicted"/>
<dbReference type="RefSeq" id="XP_022290096.1">
    <property type="nucleotide sequence ID" value="XM_022434388.1"/>
</dbReference>
<reference evidence="2" key="1">
    <citation type="submission" date="2024-06" db="UniProtKB">
        <authorList>
            <consortium name="RefSeq"/>
        </authorList>
    </citation>
    <scope>NUCLEOTIDE SEQUENCE [LARGE SCALE GENOMIC DNA]</scope>
</reference>
<evidence type="ECO:0000313" key="3">
    <source>
        <dbReference type="RefSeq" id="XP_022290096.1"/>
    </source>
</evidence>
<evidence type="ECO:0000256" key="1">
    <source>
        <dbReference type="SAM" id="SignalP"/>
    </source>
</evidence>
<gene>
    <name evidence="3" type="primary">LOC111101782</name>
</gene>
<feature type="signal peptide" evidence="1">
    <location>
        <begin position="1"/>
        <end position="19"/>
    </location>
</feature>
<keyword evidence="1" id="KW-0732">Signal</keyword>
<dbReference type="GeneID" id="111101782"/>
<protein>
    <submittedName>
        <fullName evidence="3">Uncharacterized protein LOC111101782</fullName>
    </submittedName>
</protein>
<keyword evidence="2" id="KW-1185">Reference proteome</keyword>
<dbReference type="AlphaFoldDB" id="A0A8B8AFC9"/>
<evidence type="ECO:0000313" key="2">
    <source>
        <dbReference type="Proteomes" id="UP000694844"/>
    </source>
</evidence>
<dbReference type="Proteomes" id="UP000694844">
    <property type="component" value="Chromosome 1"/>
</dbReference>
<name>A0A8B8AFC9_CRAVI</name>
<dbReference type="KEGG" id="cvn:111101782"/>
<reference evidence="3" key="2">
    <citation type="submission" date="2025-08" db="UniProtKB">
        <authorList>
            <consortium name="RefSeq"/>
        </authorList>
    </citation>
    <scope>IDENTIFICATION</scope>
    <source>
        <tissue evidence="3">Whole sample</tissue>
    </source>
</reference>